<dbReference type="SUPFAM" id="SSF46785">
    <property type="entry name" value="Winged helix' DNA-binding domain"/>
    <property type="match status" value="1"/>
</dbReference>
<dbReference type="SUPFAM" id="SSF48008">
    <property type="entry name" value="GntR ligand-binding domain-like"/>
    <property type="match status" value="1"/>
</dbReference>
<protein>
    <submittedName>
        <fullName evidence="5">FCD domain-containing protein</fullName>
    </submittedName>
</protein>
<dbReference type="Gene3D" id="1.10.10.10">
    <property type="entry name" value="Winged helix-like DNA-binding domain superfamily/Winged helix DNA-binding domain"/>
    <property type="match status" value="1"/>
</dbReference>
<dbReference type="InterPro" id="IPR036390">
    <property type="entry name" value="WH_DNA-bd_sf"/>
</dbReference>
<keyword evidence="2" id="KW-0238">DNA-binding</keyword>
<evidence type="ECO:0000256" key="3">
    <source>
        <dbReference type="ARBA" id="ARBA00023163"/>
    </source>
</evidence>
<dbReference type="PANTHER" id="PTHR43537">
    <property type="entry name" value="TRANSCRIPTIONAL REGULATOR, GNTR FAMILY"/>
    <property type="match status" value="1"/>
</dbReference>
<organism evidence="5 6">
    <name type="scientific">Larsenimonas suaedae</name>
    <dbReference type="NCBI Taxonomy" id="1851019"/>
    <lineage>
        <taxon>Bacteria</taxon>
        <taxon>Pseudomonadati</taxon>
        <taxon>Pseudomonadota</taxon>
        <taxon>Gammaproteobacteria</taxon>
        <taxon>Oceanospirillales</taxon>
        <taxon>Halomonadaceae</taxon>
        <taxon>Larsenimonas</taxon>
    </lineage>
</organism>
<evidence type="ECO:0000256" key="1">
    <source>
        <dbReference type="ARBA" id="ARBA00023015"/>
    </source>
</evidence>
<dbReference type="Proteomes" id="UP001269375">
    <property type="component" value="Unassembled WGS sequence"/>
</dbReference>
<keyword evidence="6" id="KW-1185">Reference proteome</keyword>
<dbReference type="RefSeq" id="WP_251594003.1">
    <property type="nucleotide sequence ID" value="NZ_JAMLJI010000003.1"/>
</dbReference>
<name>A0ABU1GX53_9GAMM</name>
<keyword evidence="1" id="KW-0805">Transcription regulation</keyword>
<dbReference type="InterPro" id="IPR000524">
    <property type="entry name" value="Tscrpt_reg_HTH_GntR"/>
</dbReference>
<dbReference type="SMART" id="SM00345">
    <property type="entry name" value="HTH_GNTR"/>
    <property type="match status" value="1"/>
</dbReference>
<accession>A0ABU1GX53</accession>
<comment type="caution">
    <text evidence="5">The sequence shown here is derived from an EMBL/GenBank/DDBJ whole genome shotgun (WGS) entry which is preliminary data.</text>
</comment>
<sequence>MAGAQNRDDLLEKLAGAIFDGTYPPGSFLPREIDICSTHQVSRSTARSALQTLVDTGILVRISGQGTRVRAPSEWQLLDPRVTHWLTHYTEASAFYMDDLLRFRESVEPFVTMEAATHATAEDLVAIERALGGMAATIDAPDHHCQGASHDEYDVAFHEAVYAATHNVIWTQLSHMLKPIIHAQVARTRRSVEAMRESVGCHRRVMEAIRRQERSEACEAARELLSHTAEDLRDGPGASLE</sequence>
<evidence type="ECO:0000313" key="6">
    <source>
        <dbReference type="Proteomes" id="UP001269375"/>
    </source>
</evidence>
<dbReference type="InterPro" id="IPR011711">
    <property type="entry name" value="GntR_C"/>
</dbReference>
<dbReference type="InterPro" id="IPR036388">
    <property type="entry name" value="WH-like_DNA-bd_sf"/>
</dbReference>
<reference evidence="5 6" key="1">
    <citation type="submission" date="2023-04" db="EMBL/GenBank/DDBJ databases">
        <title>A long-awaited taxogenomic arrangement of the family Halomonadaceae.</title>
        <authorList>
            <person name="De La Haba R."/>
            <person name="Chuvochina M."/>
            <person name="Wittouck S."/>
            <person name="Arahal D.R."/>
            <person name="Sanchez-Porro C."/>
            <person name="Hugenholtz P."/>
            <person name="Ventosa A."/>
        </authorList>
    </citation>
    <scope>NUCLEOTIDE SEQUENCE [LARGE SCALE GENOMIC DNA]</scope>
    <source>
        <strain evidence="5 6">DSM 22428</strain>
    </source>
</reference>
<dbReference type="PANTHER" id="PTHR43537:SF44">
    <property type="entry name" value="GNTR FAMILY REGULATORY PROTEIN"/>
    <property type="match status" value="1"/>
</dbReference>
<dbReference type="Pfam" id="PF07729">
    <property type="entry name" value="FCD"/>
    <property type="match status" value="1"/>
</dbReference>
<dbReference type="PROSITE" id="PS50949">
    <property type="entry name" value="HTH_GNTR"/>
    <property type="match status" value="1"/>
</dbReference>
<dbReference type="Gene3D" id="1.20.120.530">
    <property type="entry name" value="GntR ligand-binding domain-like"/>
    <property type="match status" value="1"/>
</dbReference>
<evidence type="ECO:0000256" key="2">
    <source>
        <dbReference type="ARBA" id="ARBA00023125"/>
    </source>
</evidence>
<dbReference type="Pfam" id="PF00392">
    <property type="entry name" value="GntR"/>
    <property type="match status" value="1"/>
</dbReference>
<dbReference type="EMBL" id="JARWAO010000005">
    <property type="protein sequence ID" value="MDR5896410.1"/>
    <property type="molecule type" value="Genomic_DNA"/>
</dbReference>
<proteinExistence type="predicted"/>
<dbReference type="CDD" id="cd07377">
    <property type="entry name" value="WHTH_GntR"/>
    <property type="match status" value="1"/>
</dbReference>
<dbReference type="SMART" id="SM00895">
    <property type="entry name" value="FCD"/>
    <property type="match status" value="1"/>
</dbReference>
<evidence type="ECO:0000313" key="5">
    <source>
        <dbReference type="EMBL" id="MDR5896410.1"/>
    </source>
</evidence>
<gene>
    <name evidence="5" type="ORF">QC825_10030</name>
</gene>
<keyword evidence="3" id="KW-0804">Transcription</keyword>
<feature type="domain" description="HTH gntR-type" evidence="4">
    <location>
        <begin position="4"/>
        <end position="72"/>
    </location>
</feature>
<dbReference type="InterPro" id="IPR008920">
    <property type="entry name" value="TF_FadR/GntR_C"/>
</dbReference>
<evidence type="ECO:0000259" key="4">
    <source>
        <dbReference type="PROSITE" id="PS50949"/>
    </source>
</evidence>